<dbReference type="InterPro" id="IPR016041">
    <property type="entry name" value="Ac-CoA_synth_d_su_TIM-brl"/>
</dbReference>
<dbReference type="NCBIfam" id="NF003195">
    <property type="entry name" value="PRK04165.1"/>
    <property type="match status" value="1"/>
</dbReference>
<dbReference type="Gene3D" id="3.40.50.11600">
    <property type="match status" value="1"/>
</dbReference>
<keyword evidence="7" id="KW-1185">Reference proteome</keyword>
<dbReference type="PROSITE" id="PS51656">
    <property type="entry name" value="4FE4S"/>
    <property type="match status" value="1"/>
</dbReference>
<keyword evidence="1" id="KW-0004">4Fe-4S</keyword>
<dbReference type="PANTHER" id="PTHR36214">
    <property type="match status" value="1"/>
</dbReference>
<dbReference type="AlphaFoldDB" id="F5YMP0"/>
<evidence type="ECO:0000259" key="5">
    <source>
        <dbReference type="PROSITE" id="PS51656"/>
    </source>
</evidence>
<dbReference type="GO" id="GO:0046872">
    <property type="term" value="F:metal ion binding"/>
    <property type="evidence" value="ECO:0007669"/>
    <property type="project" value="UniProtKB-KW"/>
</dbReference>
<dbReference type="RefSeq" id="WP_015707191.1">
    <property type="nucleotide sequence ID" value="NC_015578.1"/>
</dbReference>
<dbReference type="Pfam" id="PF03599">
    <property type="entry name" value="CdhD"/>
    <property type="match status" value="1"/>
</dbReference>
<keyword evidence="6" id="KW-0808">Transferase</keyword>
<keyword evidence="4" id="KW-0411">Iron-sulfur</keyword>
<proteinExistence type="predicted"/>
<keyword evidence="2" id="KW-0479">Metal-binding</keyword>
<evidence type="ECO:0000256" key="4">
    <source>
        <dbReference type="ARBA" id="ARBA00023014"/>
    </source>
</evidence>
<feature type="domain" description="4Fe-4S" evidence="5">
    <location>
        <begin position="1"/>
        <end position="59"/>
    </location>
</feature>
<dbReference type="EMBL" id="CP001843">
    <property type="protein sequence ID" value="AEF86233.1"/>
    <property type="molecule type" value="Genomic_DNA"/>
</dbReference>
<organism evidence="6 7">
    <name type="scientific">Treponema primitia (strain ATCC BAA-887 / DSM 12427 / ZAS-2)</name>
    <dbReference type="NCBI Taxonomy" id="545694"/>
    <lineage>
        <taxon>Bacteria</taxon>
        <taxon>Pseudomonadati</taxon>
        <taxon>Spirochaetota</taxon>
        <taxon>Spirochaetia</taxon>
        <taxon>Spirochaetales</taxon>
        <taxon>Treponemataceae</taxon>
        <taxon>Treponema</taxon>
    </lineage>
</organism>
<reference evidence="6 7" key="2">
    <citation type="journal article" date="2011" name="ISME J.">
        <title>RNA-seq reveals cooperative metabolic interactions between two termite-gut spirochete species in co-culture.</title>
        <authorList>
            <person name="Rosenthal A.Z."/>
            <person name="Matson E.G."/>
            <person name="Eldar A."/>
            <person name="Leadbetter J.R."/>
        </authorList>
    </citation>
    <scope>NUCLEOTIDE SEQUENCE [LARGE SCALE GENOMIC DNA]</scope>
    <source>
        <strain evidence="7">ATCC BAA-887 / DSM 12427 / ZAS-2</strain>
    </source>
</reference>
<name>F5YMP0_TREPZ</name>
<dbReference type="PANTHER" id="PTHR36214:SF3">
    <property type="entry name" value="ACETYL-COA DECARBONYLASE_SYNTHASE COMPLEX SUBUNIT GAMMA"/>
    <property type="match status" value="1"/>
</dbReference>
<keyword evidence="6" id="KW-0489">Methyltransferase</keyword>
<evidence type="ECO:0000313" key="6">
    <source>
        <dbReference type="EMBL" id="AEF86233.1"/>
    </source>
</evidence>
<dbReference type="InterPro" id="IPR051069">
    <property type="entry name" value="ACDS_complex_subunit"/>
</dbReference>
<evidence type="ECO:0000256" key="1">
    <source>
        <dbReference type="ARBA" id="ARBA00022485"/>
    </source>
</evidence>
<dbReference type="OrthoDB" id="140437at2"/>
<reference evidence="7" key="1">
    <citation type="submission" date="2009-12" db="EMBL/GenBank/DDBJ databases">
        <title>Complete sequence of Treponema primitia strain ZAS-2.</title>
        <authorList>
            <person name="Tetu S.G."/>
            <person name="Matson E."/>
            <person name="Ren Q."/>
            <person name="Seshadri R."/>
            <person name="Elbourne L."/>
            <person name="Hassan K.A."/>
            <person name="Durkin A."/>
            <person name="Radune D."/>
            <person name="Mohamoud Y."/>
            <person name="Shay R."/>
            <person name="Jin S."/>
            <person name="Zhang X."/>
            <person name="Lucey K."/>
            <person name="Ballor N.R."/>
            <person name="Ottesen E."/>
            <person name="Rosenthal R."/>
            <person name="Allen A."/>
            <person name="Leadbetter J.R."/>
            <person name="Paulsen I.T."/>
        </authorList>
    </citation>
    <scope>NUCLEOTIDE SEQUENCE [LARGE SCALE GENOMIC DNA]</scope>
    <source>
        <strain evidence="7">ATCC BAA-887 / DSM 12427 / ZAS-2</strain>
    </source>
</reference>
<dbReference type="GO" id="GO:0008168">
    <property type="term" value="F:methyltransferase activity"/>
    <property type="evidence" value="ECO:0007669"/>
    <property type="project" value="UniProtKB-KW"/>
</dbReference>
<dbReference type="Pfam" id="PF04060">
    <property type="entry name" value="FeS"/>
    <property type="match status" value="1"/>
</dbReference>
<keyword evidence="3" id="KW-0408">Iron</keyword>
<dbReference type="GO" id="GO:0051539">
    <property type="term" value="F:4 iron, 4 sulfur cluster binding"/>
    <property type="evidence" value="ECO:0007669"/>
    <property type="project" value="UniProtKB-KW"/>
</dbReference>
<dbReference type="eggNOG" id="COG1456">
    <property type="taxonomic scope" value="Bacteria"/>
</dbReference>
<dbReference type="STRING" id="545694.TREPR_3065"/>
<evidence type="ECO:0000256" key="3">
    <source>
        <dbReference type="ARBA" id="ARBA00023004"/>
    </source>
</evidence>
<evidence type="ECO:0000256" key="2">
    <source>
        <dbReference type="ARBA" id="ARBA00022723"/>
    </source>
</evidence>
<sequence>MALKGLDIFKLLPKTNCKKCGNPTCMAFAMKVAQGGITIDKCPDISAEALAQLSEASAPPMKALTIGAGDKVYKLGGETVLFRHDKTFVSKSLYAVTVCQDCVDEKLPKIKAVDYERIGERMIVDLINVEFSGDKAKFLDTVKKAQGAARTLILEVSDADAAKAALDLVKAEKPILNGANESNWEAFNKIATEAGVVLGVTGKDLDVIYDTVQKLEGAGNKNLVIDVGSVSIKDAFANAVQIRRAALKDQDRSFGYPSIVNLSKLAKGDDVLQTALASVFTLKYGSIIILSNMSYAQALPLYGLRQNIYTDPQKPMKMEPKIYPVNGADENSICAITVDFALSYFVINGELERSGVPVNLIVSDAGGYSVLTSWAAGKFSAGTISKFFKESGVEGKVKSRNLLIPGKVAVLKGELEENLPGWKILVGPNEAVGVVKYLKDFKG</sequence>
<accession>F5YMP0</accession>
<gene>
    <name evidence="6" type="ordered locus">TREPR_3065</name>
</gene>
<evidence type="ECO:0000313" key="7">
    <source>
        <dbReference type="Proteomes" id="UP000009223"/>
    </source>
</evidence>
<dbReference type="KEGG" id="tpi:TREPR_3065"/>
<protein>
    <submittedName>
        <fullName evidence="6">Acetyl-coa decarbonylase/synthase complex subunit gamma (Acds complex subunit gamma) (Acds complex methyltransferase)(Corrinoid/iron-sulfur component large subunit)</fullName>
        <ecNumber evidence="6">2.1.1.-</ecNumber>
    </submittedName>
</protein>
<dbReference type="HOGENOM" id="CLU_050002_0_0_12"/>
<dbReference type="InterPro" id="IPR011005">
    <property type="entry name" value="Dihydropteroate_synth-like_sf"/>
</dbReference>
<dbReference type="EC" id="2.1.1.-" evidence="6"/>
<dbReference type="InterPro" id="IPR007202">
    <property type="entry name" value="4Fe-4S_dom"/>
</dbReference>
<dbReference type="GO" id="GO:0032259">
    <property type="term" value="P:methylation"/>
    <property type="evidence" value="ECO:0007669"/>
    <property type="project" value="UniProtKB-KW"/>
</dbReference>
<dbReference type="Proteomes" id="UP000009223">
    <property type="component" value="Chromosome"/>
</dbReference>
<dbReference type="Gene3D" id="3.20.20.20">
    <property type="entry name" value="Dihydropteroate synthase-like"/>
    <property type="match status" value="1"/>
</dbReference>